<organism evidence="2 3">
    <name type="scientific">Danionella cerebrum</name>
    <dbReference type="NCBI Taxonomy" id="2873325"/>
    <lineage>
        <taxon>Eukaryota</taxon>
        <taxon>Metazoa</taxon>
        <taxon>Chordata</taxon>
        <taxon>Craniata</taxon>
        <taxon>Vertebrata</taxon>
        <taxon>Euteleostomi</taxon>
        <taxon>Actinopterygii</taxon>
        <taxon>Neopterygii</taxon>
        <taxon>Teleostei</taxon>
        <taxon>Ostariophysi</taxon>
        <taxon>Cypriniformes</taxon>
        <taxon>Danionidae</taxon>
        <taxon>Danioninae</taxon>
        <taxon>Danionella</taxon>
    </lineage>
</organism>
<protein>
    <submittedName>
        <fullName evidence="2">Uncharacterized protein</fullName>
    </submittedName>
</protein>
<comment type="caution">
    <text evidence="2">The sequence shown here is derived from an EMBL/GenBank/DDBJ whole genome shotgun (WGS) entry which is preliminary data.</text>
</comment>
<proteinExistence type="predicted"/>
<name>A0A553PMT2_9TELE</name>
<sequence>MCLSPEQAPKASVRHVLECVWDKESLGCCEVLIAAAVVLPVCAAVGVGLFVWKKRGQRRDYNVALSKSTSSDPEN</sequence>
<accession>A0A553PMT2</accession>
<dbReference type="Proteomes" id="UP000316079">
    <property type="component" value="Unassembled WGS sequence"/>
</dbReference>
<gene>
    <name evidence="2" type="ORF">DNTS_014730</name>
</gene>
<feature type="transmembrane region" description="Helical" evidence="1">
    <location>
        <begin position="31"/>
        <end position="52"/>
    </location>
</feature>
<keyword evidence="1" id="KW-1133">Transmembrane helix</keyword>
<dbReference type="AlphaFoldDB" id="A0A553PMT2"/>
<keyword evidence="1" id="KW-0812">Transmembrane</keyword>
<evidence type="ECO:0000256" key="1">
    <source>
        <dbReference type="SAM" id="Phobius"/>
    </source>
</evidence>
<evidence type="ECO:0000313" key="2">
    <source>
        <dbReference type="EMBL" id="TRY78976.1"/>
    </source>
</evidence>
<keyword evidence="1" id="KW-0472">Membrane</keyword>
<dbReference type="EMBL" id="SRMA01026668">
    <property type="protein sequence ID" value="TRY78976.1"/>
    <property type="molecule type" value="Genomic_DNA"/>
</dbReference>
<reference evidence="2 3" key="1">
    <citation type="journal article" date="2019" name="Sci. Data">
        <title>Hybrid genome assembly and annotation of Danionella translucida.</title>
        <authorList>
            <person name="Kadobianskyi M."/>
            <person name="Schulze L."/>
            <person name="Schuelke M."/>
            <person name="Judkewitz B."/>
        </authorList>
    </citation>
    <scope>NUCLEOTIDE SEQUENCE [LARGE SCALE GENOMIC DNA]</scope>
    <source>
        <strain evidence="2 3">Bolton</strain>
    </source>
</reference>
<evidence type="ECO:0000313" key="3">
    <source>
        <dbReference type="Proteomes" id="UP000316079"/>
    </source>
</evidence>
<keyword evidence="3" id="KW-1185">Reference proteome</keyword>
<dbReference type="OrthoDB" id="8841032at2759"/>